<dbReference type="AlphaFoldDB" id="A0A026W8V7"/>
<gene>
    <name evidence="1" type="ORF">X777_08606</name>
</gene>
<evidence type="ECO:0008006" key="3">
    <source>
        <dbReference type="Google" id="ProtNLM"/>
    </source>
</evidence>
<sequence>MVFLNENAPLRTDSTFRNRDNEDHHISVSPFEDLSINMVNNFPLDYMHLICLGVMKKMIHLWINENHISRQQFLFKRSLGVYNSFLKALRARKYIPIEFARRTRRINEVDRWKATEFRLFLLYLGPVILDKYLHKDYFKHFCVLNTAIRILCHPKNCLLNNTCANELLIYFVKTFKALYGESNIVYNVHNLIHICQDVKMYGPLHTFSAFPFENFMKTIKTMLCKSEKPLSQLNNRIHEYTRYTINKKNSSTDKPLFLKPDGKSLPLNCTHLYKRIKFKYFVLTVKSPNNCCYLKDGSVFCIKHIGFKDKILVVLGNKYIDLRPIPIYPCNSQYMNIHMSSGQTLDLEIIPIIEIDIKGFNISFNNTYYIIPLLHCN</sequence>
<proteinExistence type="predicted"/>
<dbReference type="OMA" id="HLWINEN"/>
<dbReference type="PANTHER" id="PTHR33053">
    <property type="entry name" value="PROTEIN, PUTATIVE-RELATED"/>
    <property type="match status" value="1"/>
</dbReference>
<organism evidence="1 2">
    <name type="scientific">Ooceraea biroi</name>
    <name type="common">Clonal raider ant</name>
    <name type="synonym">Cerapachys biroi</name>
    <dbReference type="NCBI Taxonomy" id="2015173"/>
    <lineage>
        <taxon>Eukaryota</taxon>
        <taxon>Metazoa</taxon>
        <taxon>Ecdysozoa</taxon>
        <taxon>Arthropoda</taxon>
        <taxon>Hexapoda</taxon>
        <taxon>Insecta</taxon>
        <taxon>Pterygota</taxon>
        <taxon>Neoptera</taxon>
        <taxon>Endopterygota</taxon>
        <taxon>Hymenoptera</taxon>
        <taxon>Apocrita</taxon>
        <taxon>Aculeata</taxon>
        <taxon>Formicoidea</taxon>
        <taxon>Formicidae</taxon>
        <taxon>Dorylinae</taxon>
        <taxon>Ooceraea</taxon>
    </lineage>
</organism>
<name>A0A026W8V7_OOCBI</name>
<dbReference type="EMBL" id="KK107332">
    <property type="protein sequence ID" value="EZA52490.1"/>
    <property type="molecule type" value="Genomic_DNA"/>
</dbReference>
<dbReference type="PANTHER" id="PTHR33053:SF9">
    <property type="entry name" value="AGAP000105-PA"/>
    <property type="match status" value="1"/>
</dbReference>
<reference evidence="1 2" key="1">
    <citation type="journal article" date="2014" name="Curr. Biol.">
        <title>The genome of the clonal raider ant Cerapachys biroi.</title>
        <authorList>
            <person name="Oxley P.R."/>
            <person name="Ji L."/>
            <person name="Fetter-Pruneda I."/>
            <person name="McKenzie S.K."/>
            <person name="Li C."/>
            <person name="Hu H."/>
            <person name="Zhang G."/>
            <person name="Kronauer D.J."/>
        </authorList>
    </citation>
    <scope>NUCLEOTIDE SEQUENCE [LARGE SCALE GENOMIC DNA]</scope>
</reference>
<dbReference type="STRING" id="2015173.A0A026W8V7"/>
<evidence type="ECO:0000313" key="2">
    <source>
        <dbReference type="Proteomes" id="UP000053097"/>
    </source>
</evidence>
<dbReference type="OrthoDB" id="7549170at2759"/>
<keyword evidence="2" id="KW-1185">Reference proteome</keyword>
<evidence type="ECO:0000313" key="1">
    <source>
        <dbReference type="EMBL" id="EZA52490.1"/>
    </source>
</evidence>
<accession>A0A026W8V7</accession>
<dbReference type="Proteomes" id="UP000053097">
    <property type="component" value="Unassembled WGS sequence"/>
</dbReference>
<protein>
    <recommendedName>
        <fullName evidence="3">DUF4218 domain-containing protein</fullName>
    </recommendedName>
</protein>